<keyword evidence="3" id="KW-1185">Reference proteome</keyword>
<dbReference type="Gene3D" id="3.90.50.10">
    <property type="entry name" value="Photosynthetic Reaction Center, subunit H, domain 2"/>
    <property type="match status" value="2"/>
</dbReference>
<dbReference type="SUPFAM" id="SSF50346">
    <property type="entry name" value="PRC-barrel domain"/>
    <property type="match status" value="2"/>
</dbReference>
<proteinExistence type="predicted"/>
<gene>
    <name evidence="2" type="ORF">H5P27_16460</name>
</gene>
<dbReference type="GO" id="GO:0019684">
    <property type="term" value="P:photosynthesis, light reaction"/>
    <property type="evidence" value="ECO:0007669"/>
    <property type="project" value="InterPro"/>
</dbReference>
<dbReference type="InterPro" id="IPR027275">
    <property type="entry name" value="PRC-brl_dom"/>
</dbReference>
<evidence type="ECO:0000313" key="3">
    <source>
        <dbReference type="Proteomes" id="UP000526501"/>
    </source>
</evidence>
<dbReference type="EMBL" id="JACHVC010000013">
    <property type="protein sequence ID" value="MBC2607647.1"/>
    <property type="molecule type" value="Genomic_DNA"/>
</dbReference>
<accession>A0A7X1B8H7</accession>
<comment type="caution">
    <text evidence="2">The sequence shown here is derived from an EMBL/GenBank/DDBJ whole genome shotgun (WGS) entry which is preliminary data.</text>
</comment>
<evidence type="ECO:0000313" key="2">
    <source>
        <dbReference type="EMBL" id="MBC2607647.1"/>
    </source>
</evidence>
<sequence>MLRSIKDIFGYPVKAVDGKAGKVKDILFGDRNWRVRYVDVETRHGLRLNLRYLSEEEPMDSVTRRLVKAEDLQPLGLGDDRKGVPTRLTCDEVSKCDGFGSHLTAEQQYEMEFRRFYRHAIYDERPLFGSFGYAGYIPSVSAYDHTEKEVREHLDRMSELAGEHLHSARGVIGYHVVGTDENLGVVGDLIVDTDTWQIKYMVLDTRHGLPSRKYLFEMAGAMTIDWPSSSVQVDSTVADLVSLRRYWVHDPVNHDDSEMEYDYSGNPCFKNLLDEVF</sequence>
<protein>
    <recommendedName>
        <fullName evidence="1">PRC-barrel domain-containing protein</fullName>
    </recommendedName>
</protein>
<organism evidence="2 3">
    <name type="scientific">Pelagicoccus albus</name>
    <dbReference type="NCBI Taxonomy" id="415222"/>
    <lineage>
        <taxon>Bacteria</taxon>
        <taxon>Pseudomonadati</taxon>
        <taxon>Verrucomicrobiota</taxon>
        <taxon>Opitutia</taxon>
        <taxon>Puniceicoccales</taxon>
        <taxon>Pelagicoccaceae</taxon>
        <taxon>Pelagicoccus</taxon>
    </lineage>
</organism>
<dbReference type="GO" id="GO:0030077">
    <property type="term" value="C:plasma membrane light-harvesting complex"/>
    <property type="evidence" value="ECO:0007669"/>
    <property type="project" value="InterPro"/>
</dbReference>
<dbReference type="InterPro" id="IPR014747">
    <property type="entry name" value="Bac_photo_RC_H_C"/>
</dbReference>
<dbReference type="Pfam" id="PF05239">
    <property type="entry name" value="PRC"/>
    <property type="match status" value="1"/>
</dbReference>
<dbReference type="AlphaFoldDB" id="A0A7X1B8H7"/>
<dbReference type="Proteomes" id="UP000526501">
    <property type="component" value="Unassembled WGS sequence"/>
</dbReference>
<reference evidence="2 3" key="1">
    <citation type="submission" date="2020-07" db="EMBL/GenBank/DDBJ databases">
        <authorList>
            <person name="Feng X."/>
        </authorList>
    </citation>
    <scope>NUCLEOTIDE SEQUENCE [LARGE SCALE GENOMIC DNA]</scope>
    <source>
        <strain evidence="2 3">JCM23202</strain>
    </source>
</reference>
<name>A0A7X1B8H7_9BACT</name>
<feature type="domain" description="PRC-barrel" evidence="1">
    <location>
        <begin position="168"/>
        <end position="235"/>
    </location>
</feature>
<dbReference type="InterPro" id="IPR011033">
    <property type="entry name" value="PRC_barrel-like_sf"/>
</dbReference>
<dbReference type="RefSeq" id="WP_185661518.1">
    <property type="nucleotide sequence ID" value="NZ_CAWPOO010000013.1"/>
</dbReference>
<evidence type="ECO:0000259" key="1">
    <source>
        <dbReference type="Pfam" id="PF05239"/>
    </source>
</evidence>